<protein>
    <submittedName>
        <fullName evidence="2">Uncharacterized protein</fullName>
    </submittedName>
</protein>
<dbReference type="Proteomes" id="UP001174677">
    <property type="component" value="Chromosome 13"/>
</dbReference>
<keyword evidence="3" id="KW-1185">Reference proteome</keyword>
<evidence type="ECO:0000313" key="3">
    <source>
        <dbReference type="Proteomes" id="UP001174677"/>
    </source>
</evidence>
<evidence type="ECO:0000313" key="2">
    <source>
        <dbReference type="EMBL" id="KAJ9162774.1"/>
    </source>
</evidence>
<feature type="transmembrane region" description="Helical" evidence="1">
    <location>
        <begin position="81"/>
        <end position="101"/>
    </location>
</feature>
<reference evidence="2" key="1">
    <citation type="journal article" date="2023" name="Plant Biotechnol. J.">
        <title>Chromosome-level wild Hevea brasiliensis genome provides new tools for genomic-assisted breeding and valuable loci to elevate rubber yield.</title>
        <authorList>
            <person name="Cheng H."/>
            <person name="Song X."/>
            <person name="Hu Y."/>
            <person name="Wu T."/>
            <person name="Yang Q."/>
            <person name="An Z."/>
            <person name="Feng S."/>
            <person name="Deng Z."/>
            <person name="Wu W."/>
            <person name="Zeng X."/>
            <person name="Tu M."/>
            <person name="Wang X."/>
            <person name="Huang H."/>
        </authorList>
    </citation>
    <scope>NUCLEOTIDE SEQUENCE</scope>
    <source>
        <strain evidence="2">MT/VB/25A 57/8</strain>
    </source>
</reference>
<keyword evidence="1" id="KW-0472">Membrane</keyword>
<accession>A0ABQ9L9W2</accession>
<evidence type="ECO:0000256" key="1">
    <source>
        <dbReference type="SAM" id="Phobius"/>
    </source>
</evidence>
<organism evidence="2 3">
    <name type="scientific">Hevea brasiliensis</name>
    <name type="common">Para rubber tree</name>
    <name type="synonym">Siphonia brasiliensis</name>
    <dbReference type="NCBI Taxonomy" id="3981"/>
    <lineage>
        <taxon>Eukaryota</taxon>
        <taxon>Viridiplantae</taxon>
        <taxon>Streptophyta</taxon>
        <taxon>Embryophyta</taxon>
        <taxon>Tracheophyta</taxon>
        <taxon>Spermatophyta</taxon>
        <taxon>Magnoliopsida</taxon>
        <taxon>eudicotyledons</taxon>
        <taxon>Gunneridae</taxon>
        <taxon>Pentapetalae</taxon>
        <taxon>rosids</taxon>
        <taxon>fabids</taxon>
        <taxon>Malpighiales</taxon>
        <taxon>Euphorbiaceae</taxon>
        <taxon>Crotonoideae</taxon>
        <taxon>Micrandreae</taxon>
        <taxon>Hevea</taxon>
    </lineage>
</organism>
<comment type="caution">
    <text evidence="2">The sequence shown here is derived from an EMBL/GenBank/DDBJ whole genome shotgun (WGS) entry which is preliminary data.</text>
</comment>
<sequence>MLVWGILVWGIFLCRHWPIFVPLHSILLETSLVGSACEWLGGGGSSCASGLSFAIGLPNGLQGKDFSLFSDLFSTTGLGSQLGPILVTHVVVLFGLMKCCIGLKSDF</sequence>
<gene>
    <name evidence="2" type="ORF">P3X46_022522</name>
</gene>
<feature type="transmembrane region" description="Helical" evidence="1">
    <location>
        <begin position="6"/>
        <end position="27"/>
    </location>
</feature>
<feature type="transmembrane region" description="Helical" evidence="1">
    <location>
        <begin position="39"/>
        <end position="61"/>
    </location>
</feature>
<dbReference type="EMBL" id="JARPOI010000013">
    <property type="protein sequence ID" value="KAJ9162774.1"/>
    <property type="molecule type" value="Genomic_DNA"/>
</dbReference>
<proteinExistence type="predicted"/>
<keyword evidence="1" id="KW-1133">Transmembrane helix</keyword>
<name>A0ABQ9L9W2_HEVBR</name>
<keyword evidence="1" id="KW-0812">Transmembrane</keyword>